<evidence type="ECO:0000313" key="2">
    <source>
        <dbReference type="Proteomes" id="UP000729701"/>
    </source>
</evidence>
<protein>
    <submittedName>
        <fullName evidence="1">Uncharacterized protein</fullName>
    </submittedName>
</protein>
<dbReference type="EMBL" id="JAHHGZ010000001">
    <property type="protein sequence ID" value="MBW4666043.1"/>
    <property type="molecule type" value="Genomic_DNA"/>
</dbReference>
<dbReference type="AlphaFoldDB" id="A0A951UQ73"/>
<dbReference type="Proteomes" id="UP000729701">
    <property type="component" value="Unassembled WGS sequence"/>
</dbReference>
<comment type="caution">
    <text evidence="1">The sequence shown here is derived from an EMBL/GenBank/DDBJ whole genome shotgun (WGS) entry which is preliminary data.</text>
</comment>
<evidence type="ECO:0000313" key="1">
    <source>
        <dbReference type="EMBL" id="MBW4666043.1"/>
    </source>
</evidence>
<reference evidence="1" key="1">
    <citation type="submission" date="2021-05" db="EMBL/GenBank/DDBJ databases">
        <authorList>
            <person name="Pietrasiak N."/>
            <person name="Ward R."/>
            <person name="Stajich J.E."/>
            <person name="Kurbessoian T."/>
        </authorList>
    </citation>
    <scope>NUCLEOTIDE SEQUENCE</scope>
    <source>
        <strain evidence="1">GSE-NOS-MK-12-04C</strain>
    </source>
</reference>
<accession>A0A951UQ73</accession>
<gene>
    <name evidence="1" type="ORF">KME60_01025</name>
</gene>
<proteinExistence type="predicted"/>
<sequence>MSRNSSQHHTLTGMVLGFLLFKLKIRFFCSKYALGFQESKSRVWCSDRHVRILVDKWLQLWLRNSLWFIHFFVGV</sequence>
<name>A0A951UQ73_9CYAN</name>
<reference evidence="1" key="2">
    <citation type="journal article" date="2022" name="Microbiol. Resour. Announc.">
        <title>Metagenome Sequencing to Explore Phylogenomics of Terrestrial Cyanobacteria.</title>
        <authorList>
            <person name="Ward R.D."/>
            <person name="Stajich J.E."/>
            <person name="Johansen J.R."/>
            <person name="Huntemann M."/>
            <person name="Clum A."/>
            <person name="Foster B."/>
            <person name="Foster B."/>
            <person name="Roux S."/>
            <person name="Palaniappan K."/>
            <person name="Varghese N."/>
            <person name="Mukherjee S."/>
            <person name="Reddy T.B.K."/>
            <person name="Daum C."/>
            <person name="Copeland A."/>
            <person name="Chen I.A."/>
            <person name="Ivanova N.N."/>
            <person name="Kyrpides N.C."/>
            <person name="Shapiro N."/>
            <person name="Eloe-Fadrosh E.A."/>
            <person name="Pietrasiak N."/>
        </authorList>
    </citation>
    <scope>NUCLEOTIDE SEQUENCE</scope>
    <source>
        <strain evidence="1">GSE-NOS-MK-12-04C</strain>
    </source>
</reference>
<organism evidence="1 2">
    <name type="scientific">Cyanomargarita calcarea GSE-NOS-MK-12-04C</name>
    <dbReference type="NCBI Taxonomy" id="2839659"/>
    <lineage>
        <taxon>Bacteria</taxon>
        <taxon>Bacillati</taxon>
        <taxon>Cyanobacteriota</taxon>
        <taxon>Cyanophyceae</taxon>
        <taxon>Nostocales</taxon>
        <taxon>Cyanomargaritaceae</taxon>
        <taxon>Cyanomargarita</taxon>
    </lineage>
</organism>